<dbReference type="HOGENOM" id="CLU_3359023_0_0_9"/>
<sequence length="36" mass="4448">MKRVLLVIDVQEVRERKYKYIIEKNFPDSFANTEQF</sequence>
<dbReference type="STRING" id="747365.Thena_0103"/>
<dbReference type="AlphaFoldDB" id="M1E6W5"/>
<organism evidence="1 2">
    <name type="scientific">Thermodesulfobium narugense DSM 14796</name>
    <dbReference type="NCBI Taxonomy" id="747365"/>
    <lineage>
        <taxon>Bacteria</taxon>
        <taxon>Pseudomonadati</taxon>
        <taxon>Thermodesulfobiota</taxon>
        <taxon>Thermodesulfobiia</taxon>
        <taxon>Thermodesulfobiales</taxon>
        <taxon>Thermodesulfobiaceae</taxon>
        <taxon>Thermodesulfobium</taxon>
    </lineage>
</organism>
<name>M1E6W5_9BACT</name>
<accession>M1E6W5</accession>
<evidence type="ECO:0000313" key="1">
    <source>
        <dbReference type="EMBL" id="AEE13754.1"/>
    </source>
</evidence>
<protein>
    <submittedName>
        <fullName evidence="1">Uncharacterized protein</fullName>
    </submittedName>
</protein>
<gene>
    <name evidence="1" type="ORF">Thena_0103</name>
</gene>
<evidence type="ECO:0000313" key="2">
    <source>
        <dbReference type="Proteomes" id="UP000011765"/>
    </source>
</evidence>
<proteinExistence type="predicted"/>
<dbReference type="KEGG" id="tnr:Thena_0103"/>
<dbReference type="EMBL" id="CP002690">
    <property type="protein sequence ID" value="AEE13754.1"/>
    <property type="molecule type" value="Genomic_DNA"/>
</dbReference>
<keyword evidence="2" id="KW-1185">Reference proteome</keyword>
<reference evidence="1 2" key="1">
    <citation type="submission" date="2011-04" db="EMBL/GenBank/DDBJ databases">
        <title>The complete genome of Thermodesulfobium narugense DSM 14796.</title>
        <authorList>
            <consortium name="US DOE Joint Genome Institute (JGI-PGF)"/>
            <person name="Lucas S."/>
            <person name="Han J."/>
            <person name="Lapidus A."/>
            <person name="Bruce D."/>
            <person name="Goodwin L."/>
            <person name="Pitluck S."/>
            <person name="Peters L."/>
            <person name="Kyrpides N."/>
            <person name="Mavromatis K."/>
            <person name="Pagani I."/>
            <person name="Ivanova N."/>
            <person name="Ovchinnikova G."/>
            <person name="Zhang X."/>
            <person name="Saunders L."/>
            <person name="Detter J.C."/>
            <person name="Tapia R."/>
            <person name="Han C."/>
            <person name="Land M."/>
            <person name="Hauser L."/>
            <person name="Markowitz V."/>
            <person name="Cheng J.-F."/>
            <person name="Hugenholtz P."/>
            <person name="Woyke T."/>
            <person name="Wu D."/>
            <person name="Spring S."/>
            <person name="Schroeder M."/>
            <person name="Brambilla E."/>
            <person name="Klenk H.-P."/>
            <person name="Eisen J.A."/>
        </authorList>
    </citation>
    <scope>NUCLEOTIDE SEQUENCE [LARGE SCALE GENOMIC DNA]</scope>
    <source>
        <strain evidence="1 2">DSM 14796</strain>
    </source>
</reference>
<dbReference type="Proteomes" id="UP000011765">
    <property type="component" value="Chromosome"/>
</dbReference>